<accession>A0ABR8YU38</accession>
<name>A0ABR8YU38_9CLOT</name>
<feature type="transmembrane region" description="Helical" evidence="5">
    <location>
        <begin position="7"/>
        <end position="31"/>
    </location>
</feature>
<gene>
    <name evidence="7" type="ORF">H9637_10470</name>
</gene>
<evidence type="ECO:0000256" key="3">
    <source>
        <dbReference type="ARBA" id="ARBA00022989"/>
    </source>
</evidence>
<dbReference type="GO" id="GO:0005524">
    <property type="term" value="F:ATP binding"/>
    <property type="evidence" value="ECO:0007669"/>
    <property type="project" value="UniProtKB-KW"/>
</dbReference>
<dbReference type="SUPFAM" id="SSF52540">
    <property type="entry name" value="P-loop containing nucleoside triphosphate hydrolases"/>
    <property type="match status" value="1"/>
</dbReference>
<dbReference type="Gene3D" id="3.40.50.300">
    <property type="entry name" value="P-loop containing nucleotide triphosphate hydrolases"/>
    <property type="match status" value="1"/>
</dbReference>
<proteinExistence type="predicted"/>
<dbReference type="PROSITE" id="PS50929">
    <property type="entry name" value="ABC_TM1F"/>
    <property type="match status" value="1"/>
</dbReference>
<keyword evidence="8" id="KW-1185">Reference proteome</keyword>
<dbReference type="InterPro" id="IPR039421">
    <property type="entry name" value="Type_1_exporter"/>
</dbReference>
<comment type="caution">
    <text evidence="7">The sequence shown here is derived from an EMBL/GenBank/DDBJ whole genome shotgun (WGS) entry which is preliminary data.</text>
</comment>
<dbReference type="PANTHER" id="PTHR24221">
    <property type="entry name" value="ATP-BINDING CASSETTE SUB-FAMILY B"/>
    <property type="match status" value="1"/>
</dbReference>
<dbReference type="InterPro" id="IPR027417">
    <property type="entry name" value="P-loop_NTPase"/>
</dbReference>
<feature type="domain" description="ABC transmembrane type-1" evidence="6">
    <location>
        <begin position="1"/>
        <end position="159"/>
    </location>
</feature>
<keyword evidence="2 5" id="KW-0812">Transmembrane</keyword>
<sequence>MIIIYSVVMFVFVDFRIDLVIFLSSLVSVFVPKITAGTLAKHRNKYLTQVGKYVSSIKDFFEGFKLIDNRTRDNIWKEHDKIIKNTAGKRYKYGRFKVVTLRINGFAVDIIGVFSFIAVGILFLKKQITIGKGIATFGYIQCFINPIDEILRGINTISSLKHIKSKVFYYINEYELSNKVNKKNFNSHIEFKNVNINYENFSIKNFSYKFEKGKKYALIGHSGSGKSTRINALMNYSELDSGSIYIDDENLDSLDTSNIICCINQNEHIFADNFINNVFMFSTYKNDKINEIVDKLNLNILGNIKHKDNCQKLILNFGKILDLY</sequence>
<dbReference type="Pfam" id="PF00005">
    <property type="entry name" value="ABC_tran"/>
    <property type="match status" value="1"/>
</dbReference>
<dbReference type="EMBL" id="JACSQB010000078">
    <property type="protein sequence ID" value="MBD8047456.1"/>
    <property type="molecule type" value="Genomic_DNA"/>
</dbReference>
<dbReference type="PANTHER" id="PTHR24221:SF654">
    <property type="entry name" value="ATP-BINDING CASSETTE SUB-FAMILY B MEMBER 6"/>
    <property type="match status" value="1"/>
</dbReference>
<evidence type="ECO:0000256" key="2">
    <source>
        <dbReference type="ARBA" id="ARBA00022692"/>
    </source>
</evidence>
<dbReference type="InterPro" id="IPR003439">
    <property type="entry name" value="ABC_transporter-like_ATP-bd"/>
</dbReference>
<keyword evidence="4 5" id="KW-0472">Membrane</keyword>
<keyword evidence="7" id="KW-0547">Nucleotide-binding</keyword>
<organism evidence="7 8">
    <name type="scientific">Clostridium faecium</name>
    <dbReference type="NCBI Taxonomy" id="2762223"/>
    <lineage>
        <taxon>Bacteria</taxon>
        <taxon>Bacillati</taxon>
        <taxon>Bacillota</taxon>
        <taxon>Clostridia</taxon>
        <taxon>Eubacteriales</taxon>
        <taxon>Clostridiaceae</taxon>
        <taxon>Clostridium</taxon>
    </lineage>
</organism>
<evidence type="ECO:0000256" key="5">
    <source>
        <dbReference type="SAM" id="Phobius"/>
    </source>
</evidence>
<dbReference type="InterPro" id="IPR011527">
    <property type="entry name" value="ABC1_TM_dom"/>
</dbReference>
<dbReference type="Proteomes" id="UP000627166">
    <property type="component" value="Unassembled WGS sequence"/>
</dbReference>
<feature type="transmembrane region" description="Helical" evidence="5">
    <location>
        <begin position="103"/>
        <end position="124"/>
    </location>
</feature>
<dbReference type="InterPro" id="IPR036640">
    <property type="entry name" value="ABC1_TM_sf"/>
</dbReference>
<dbReference type="Gene3D" id="1.20.1560.10">
    <property type="entry name" value="ABC transporter type 1, transmembrane domain"/>
    <property type="match status" value="1"/>
</dbReference>
<evidence type="ECO:0000256" key="1">
    <source>
        <dbReference type="ARBA" id="ARBA00004651"/>
    </source>
</evidence>
<keyword evidence="7" id="KW-0067">ATP-binding</keyword>
<comment type="subcellular location">
    <subcellularLocation>
        <location evidence="1">Cell membrane</location>
        <topology evidence="1">Multi-pass membrane protein</topology>
    </subcellularLocation>
</comment>
<protein>
    <submittedName>
        <fullName evidence="7">ABC transporter ATP-binding protein</fullName>
    </submittedName>
</protein>
<keyword evidence="3 5" id="KW-1133">Transmembrane helix</keyword>
<dbReference type="SUPFAM" id="SSF90123">
    <property type="entry name" value="ABC transporter transmembrane region"/>
    <property type="match status" value="1"/>
</dbReference>
<reference evidence="7 8" key="1">
    <citation type="submission" date="2020-08" db="EMBL/GenBank/DDBJ databases">
        <title>A Genomic Blueprint of the Chicken Gut Microbiome.</title>
        <authorList>
            <person name="Gilroy R."/>
            <person name="Ravi A."/>
            <person name="Getino M."/>
            <person name="Pursley I."/>
            <person name="Horton D.L."/>
            <person name="Alikhan N.-F."/>
            <person name="Baker D."/>
            <person name="Gharbi K."/>
            <person name="Hall N."/>
            <person name="Watson M."/>
            <person name="Adriaenssens E.M."/>
            <person name="Foster-Nyarko E."/>
            <person name="Jarju S."/>
            <person name="Secka A."/>
            <person name="Antonio M."/>
            <person name="Oren A."/>
            <person name="Chaudhuri R."/>
            <person name="La Ragione R.M."/>
            <person name="Hildebrand F."/>
            <person name="Pallen M.J."/>
        </authorList>
    </citation>
    <scope>NUCLEOTIDE SEQUENCE [LARGE SCALE GENOMIC DNA]</scope>
    <source>
        <strain evidence="7 8">N37</strain>
    </source>
</reference>
<evidence type="ECO:0000313" key="7">
    <source>
        <dbReference type="EMBL" id="MBD8047456.1"/>
    </source>
</evidence>
<evidence type="ECO:0000259" key="6">
    <source>
        <dbReference type="PROSITE" id="PS50929"/>
    </source>
</evidence>
<evidence type="ECO:0000313" key="8">
    <source>
        <dbReference type="Proteomes" id="UP000627166"/>
    </source>
</evidence>
<evidence type="ECO:0000256" key="4">
    <source>
        <dbReference type="ARBA" id="ARBA00023136"/>
    </source>
</evidence>